<dbReference type="Gene3D" id="1.20.5.1700">
    <property type="match status" value="1"/>
</dbReference>
<dbReference type="KEGG" id="alus:STSP2_00850"/>
<dbReference type="GO" id="GO:0043022">
    <property type="term" value="F:ribosome binding"/>
    <property type="evidence" value="ECO:0007669"/>
    <property type="project" value="InterPro"/>
</dbReference>
<sequence>MATERTKEINREVEQLKNDIRKLRSDLTEMLGSVGGYSQEKVMRSRNKLKEAMADLEGRTKERFDHAQKAVREHGDEALNTSRKYIEKKPLASVLISFAVGIVVAGILGRRSS</sequence>
<keyword evidence="1" id="KW-0175">Coiled coil</keyword>
<dbReference type="InterPro" id="IPR010279">
    <property type="entry name" value="YqjD/ElaB"/>
</dbReference>
<proteinExistence type="predicted"/>
<dbReference type="AlphaFoldDB" id="A0A1U9NID5"/>
<dbReference type="STRING" id="1936003.STSP2_00850"/>
<dbReference type="PANTHER" id="PTHR35893:SF3">
    <property type="entry name" value="INNER MEMBRANE PROTEIN"/>
    <property type="match status" value="1"/>
</dbReference>
<evidence type="ECO:0000256" key="1">
    <source>
        <dbReference type="SAM" id="Coils"/>
    </source>
</evidence>
<keyword evidence="2" id="KW-0812">Transmembrane</keyword>
<gene>
    <name evidence="3" type="ORF">STSP2_00850</name>
</gene>
<name>A0A1U9NID5_9BACT</name>
<feature type="coiled-coil region" evidence="1">
    <location>
        <begin position="6"/>
        <end position="59"/>
    </location>
</feature>
<dbReference type="EMBL" id="CP019791">
    <property type="protein sequence ID" value="AQT67702.1"/>
    <property type="molecule type" value="Genomic_DNA"/>
</dbReference>
<evidence type="ECO:0000313" key="3">
    <source>
        <dbReference type="EMBL" id="AQT67702.1"/>
    </source>
</evidence>
<evidence type="ECO:0008006" key="5">
    <source>
        <dbReference type="Google" id="ProtNLM"/>
    </source>
</evidence>
<evidence type="ECO:0000256" key="2">
    <source>
        <dbReference type="SAM" id="Phobius"/>
    </source>
</evidence>
<keyword evidence="2" id="KW-0472">Membrane</keyword>
<evidence type="ECO:0000313" key="4">
    <source>
        <dbReference type="Proteomes" id="UP000189674"/>
    </source>
</evidence>
<keyword evidence="2" id="KW-1133">Transmembrane helix</keyword>
<organism evidence="3 4">
    <name type="scientific">Anaerohalosphaera lusitana</name>
    <dbReference type="NCBI Taxonomy" id="1936003"/>
    <lineage>
        <taxon>Bacteria</taxon>
        <taxon>Pseudomonadati</taxon>
        <taxon>Planctomycetota</taxon>
        <taxon>Phycisphaerae</taxon>
        <taxon>Sedimentisphaerales</taxon>
        <taxon>Anaerohalosphaeraceae</taxon>
        <taxon>Anaerohalosphaera</taxon>
    </lineage>
</organism>
<accession>A0A1U9NID5</accession>
<reference evidence="4" key="1">
    <citation type="submission" date="2017-02" db="EMBL/GenBank/DDBJ databases">
        <title>Comparative genomics and description of representatives of a novel lineage of planctomycetes thriving in anoxic sediments.</title>
        <authorList>
            <person name="Spring S."/>
            <person name="Bunk B."/>
            <person name="Sproer C."/>
        </authorList>
    </citation>
    <scope>NUCLEOTIDE SEQUENCE [LARGE SCALE GENOMIC DNA]</scope>
    <source>
        <strain evidence="4">ST-NAGAB-D1</strain>
    </source>
</reference>
<dbReference type="Proteomes" id="UP000189674">
    <property type="component" value="Chromosome"/>
</dbReference>
<protein>
    <recommendedName>
        <fullName evidence="5">DUF883 domain-containing protein</fullName>
    </recommendedName>
</protein>
<keyword evidence="4" id="KW-1185">Reference proteome</keyword>
<dbReference type="PANTHER" id="PTHR35893">
    <property type="entry name" value="INNER MEMBRANE PROTEIN-RELATED"/>
    <property type="match status" value="1"/>
</dbReference>
<feature type="transmembrane region" description="Helical" evidence="2">
    <location>
        <begin position="91"/>
        <end position="109"/>
    </location>
</feature>
<dbReference type="RefSeq" id="WP_169852973.1">
    <property type="nucleotide sequence ID" value="NZ_CP019791.1"/>
</dbReference>